<evidence type="ECO:0000313" key="9">
    <source>
        <dbReference type="EMBL" id="KAG5677357.1"/>
    </source>
</evidence>
<evidence type="ECO:0000256" key="4">
    <source>
        <dbReference type="ARBA" id="ARBA00022691"/>
    </source>
</evidence>
<evidence type="ECO:0000256" key="1">
    <source>
        <dbReference type="ARBA" id="ARBA00008361"/>
    </source>
</evidence>
<feature type="compositionally biased region" description="Low complexity" evidence="7">
    <location>
        <begin position="656"/>
        <end position="668"/>
    </location>
</feature>
<dbReference type="Gene3D" id="3.40.50.150">
    <property type="entry name" value="Vaccinia Virus protein VP39"/>
    <property type="match status" value="1"/>
</dbReference>
<feature type="compositionally biased region" description="Acidic residues" evidence="7">
    <location>
        <begin position="55"/>
        <end position="68"/>
    </location>
</feature>
<evidence type="ECO:0000256" key="7">
    <source>
        <dbReference type="SAM" id="MobiDB-lite"/>
    </source>
</evidence>
<dbReference type="GO" id="GO:0032259">
    <property type="term" value="P:methylation"/>
    <property type="evidence" value="ECO:0007669"/>
    <property type="project" value="UniProtKB-KW"/>
</dbReference>
<evidence type="ECO:0000256" key="3">
    <source>
        <dbReference type="ARBA" id="ARBA00022679"/>
    </source>
</evidence>
<dbReference type="InterPro" id="IPR029063">
    <property type="entry name" value="SAM-dependent_MTases_sf"/>
</dbReference>
<dbReference type="Pfam" id="PF06859">
    <property type="entry name" value="Bin3"/>
    <property type="match status" value="1"/>
</dbReference>
<dbReference type="CDD" id="cd02440">
    <property type="entry name" value="AdoMet_MTases"/>
    <property type="match status" value="1"/>
</dbReference>
<feature type="domain" description="Bin3-type SAM" evidence="8">
    <location>
        <begin position="260"/>
        <end position="528"/>
    </location>
</feature>
<reference evidence="9" key="1">
    <citation type="submission" date="2021-03" db="EMBL/GenBank/DDBJ databases">
        <title>Chromosome level genome of the anhydrobiotic midge Polypedilum vanderplanki.</title>
        <authorList>
            <person name="Yoshida Y."/>
            <person name="Kikawada T."/>
            <person name="Gusev O."/>
        </authorList>
    </citation>
    <scope>NUCLEOTIDE SEQUENCE</scope>
    <source>
        <strain evidence="9">NIAS01</strain>
        <tissue evidence="9">Whole body or cell culture</tissue>
    </source>
</reference>
<evidence type="ECO:0000256" key="2">
    <source>
        <dbReference type="ARBA" id="ARBA00022603"/>
    </source>
</evidence>
<dbReference type="GO" id="GO:0008171">
    <property type="term" value="F:O-methyltransferase activity"/>
    <property type="evidence" value="ECO:0007669"/>
    <property type="project" value="UniProtKB-UniRule"/>
</dbReference>
<comment type="similarity">
    <text evidence="1 6">Belongs to the methyltransferase superfamily.</text>
</comment>
<feature type="compositionally biased region" description="Low complexity" evidence="7">
    <location>
        <begin position="613"/>
        <end position="629"/>
    </location>
</feature>
<dbReference type="AlphaFoldDB" id="A0A9J6C616"/>
<dbReference type="SUPFAM" id="SSF53335">
    <property type="entry name" value="S-adenosyl-L-methionine-dependent methyltransferases"/>
    <property type="match status" value="1"/>
</dbReference>
<evidence type="ECO:0000259" key="8">
    <source>
        <dbReference type="PROSITE" id="PS51515"/>
    </source>
</evidence>
<dbReference type="GO" id="GO:0008173">
    <property type="term" value="F:RNA methyltransferase activity"/>
    <property type="evidence" value="ECO:0007669"/>
    <property type="project" value="UniProtKB-UniRule"/>
</dbReference>
<feature type="region of interest" description="Disordered" evidence="7">
    <location>
        <begin position="135"/>
        <end position="167"/>
    </location>
</feature>
<name>A0A9J6C616_POLVA</name>
<keyword evidence="4 5" id="KW-0949">S-adenosyl-L-methionine</keyword>
<dbReference type="GO" id="GO:0040031">
    <property type="term" value="P:snRNA modification"/>
    <property type="evidence" value="ECO:0007669"/>
    <property type="project" value="TreeGrafter"/>
</dbReference>
<dbReference type="PANTHER" id="PTHR12315">
    <property type="entry name" value="BICOID-INTERACTING PROTEIN RELATED"/>
    <property type="match status" value="1"/>
</dbReference>
<evidence type="ECO:0000256" key="5">
    <source>
        <dbReference type="PROSITE-ProRule" id="PRU00848"/>
    </source>
</evidence>
<dbReference type="PANTHER" id="PTHR12315:SF0">
    <property type="entry name" value="7SK SNRNA METHYLPHOSPHATE CAPPING ENZYME"/>
    <property type="match status" value="1"/>
</dbReference>
<feature type="region of interest" description="Disordered" evidence="7">
    <location>
        <begin position="607"/>
        <end position="668"/>
    </location>
</feature>
<dbReference type="EC" id="2.1.1.-" evidence="6"/>
<organism evidence="9 10">
    <name type="scientific">Polypedilum vanderplanki</name>
    <name type="common">Sleeping chironomid midge</name>
    <dbReference type="NCBI Taxonomy" id="319348"/>
    <lineage>
        <taxon>Eukaryota</taxon>
        <taxon>Metazoa</taxon>
        <taxon>Ecdysozoa</taxon>
        <taxon>Arthropoda</taxon>
        <taxon>Hexapoda</taxon>
        <taxon>Insecta</taxon>
        <taxon>Pterygota</taxon>
        <taxon>Neoptera</taxon>
        <taxon>Endopterygota</taxon>
        <taxon>Diptera</taxon>
        <taxon>Nematocera</taxon>
        <taxon>Chironomoidea</taxon>
        <taxon>Chironomidae</taxon>
        <taxon>Chironominae</taxon>
        <taxon>Polypedilum</taxon>
        <taxon>Polypedilum</taxon>
    </lineage>
</organism>
<protein>
    <recommendedName>
        <fullName evidence="6">RNA methyltransferase</fullName>
        <ecNumber evidence="6">2.1.1.-</ecNumber>
    </recommendedName>
</protein>
<dbReference type="InterPro" id="IPR010675">
    <property type="entry name" value="Bin3_C"/>
</dbReference>
<dbReference type="InterPro" id="IPR024160">
    <property type="entry name" value="BIN3_SAM-bd_dom"/>
</dbReference>
<dbReference type="PROSITE" id="PS51515">
    <property type="entry name" value="BIN3_SAM"/>
    <property type="match status" value="1"/>
</dbReference>
<evidence type="ECO:0000313" key="10">
    <source>
        <dbReference type="Proteomes" id="UP001107558"/>
    </source>
</evidence>
<keyword evidence="10" id="KW-1185">Reference proteome</keyword>
<gene>
    <name evidence="9" type="ORF">PVAND_007121</name>
</gene>
<proteinExistence type="inferred from homology"/>
<evidence type="ECO:0000256" key="6">
    <source>
        <dbReference type="RuleBase" id="RU367087"/>
    </source>
</evidence>
<feature type="region of interest" description="Disordered" evidence="7">
    <location>
        <begin position="46"/>
        <end position="69"/>
    </location>
</feature>
<feature type="compositionally biased region" description="Polar residues" evidence="7">
    <location>
        <begin position="226"/>
        <end position="235"/>
    </location>
</feature>
<comment type="caution">
    <text evidence="9">The sequence shown here is derived from an EMBL/GenBank/DDBJ whole genome shotgun (WGS) entry which is preliminary data.</text>
</comment>
<dbReference type="GO" id="GO:0017069">
    <property type="term" value="F:snRNA binding"/>
    <property type="evidence" value="ECO:0007669"/>
    <property type="project" value="TreeGrafter"/>
</dbReference>
<sequence length="668" mass="76409">MILKNKNNNKRYSGGVGVSKFFLPEKRARRNRQKFLLGGSITDPLNLNSLQNESETNDNDPSPNEEDNENKVELIIPPNINDPLNLLSPVDKTEYELQLAFNANIKKKRPRKRYKSGSEFYERPRKKVAFANKLGTSPLRGEHDPSLAYDSNVSKESSDDETADPSWEIIDRSAQKDTNRISPTMRKTSTSVEETKVSETITIAEAATTSEAVSDPFDGDDEVTQKPVQTKTSGMQKTAQGQYGNFNRYFGFEGLNKNMDVRLQIFQRNVHLFKNKDVLDVGCNCGLMTLSIAKIFSPKSILGIDIDKKLITIARSKLRKYVAIPERFLEAELSTEAAKHRHRAEYFPMSFPTCYGNLGLAFKQIQKKIQTPQTLPSTPQTPQNETQNLRIPENISFEEMNYVPKSEVEVFRDAGKYDLILCLSVTKWIHLNYGDQGLRLTFRKIFNQLRPGGKLILELQNWPSYKKKKKMTEQIHENYKNIKFHPSNFADFLLSQEVGFSHFYTLGLTQHLSKGFKRPIYLFVKGEFTPKAACKWSDVYFPSTTPYPRRSMVYARQMNLRYAPLPSWLSPMPSPYPLRVLSQHGTPYYNPQQSDYMPSYDDVPRNHQFAFMSPSSHSSSPRSPSSSSKRSIDDDQQSPSRHHLYHLITDPDPPKSTNSTNDTQNSND</sequence>
<accession>A0A9J6C616</accession>
<dbReference type="InterPro" id="IPR039772">
    <property type="entry name" value="Bin3-like"/>
</dbReference>
<dbReference type="EMBL" id="JADBJN010000002">
    <property type="protein sequence ID" value="KAG5677357.1"/>
    <property type="molecule type" value="Genomic_DNA"/>
</dbReference>
<feature type="region of interest" description="Disordered" evidence="7">
    <location>
        <begin position="213"/>
        <end position="235"/>
    </location>
</feature>
<keyword evidence="2 6" id="KW-0489">Methyltransferase</keyword>
<keyword evidence="3 6" id="KW-0808">Transferase</keyword>
<dbReference type="OrthoDB" id="10017101at2759"/>
<dbReference type="Proteomes" id="UP001107558">
    <property type="component" value="Chromosome 2"/>
</dbReference>